<dbReference type="SUPFAM" id="SSF82185">
    <property type="entry name" value="Histone H3 K4-specific methyltransferase SET7/9 N-terminal domain"/>
    <property type="match status" value="1"/>
</dbReference>
<protein>
    <recommendedName>
        <fullName evidence="4">MORN repeat-containing protein</fullName>
    </recommendedName>
</protein>
<keyword evidence="3" id="KW-1185">Reference proteome</keyword>
<dbReference type="EMBL" id="CABPST010000012">
    <property type="protein sequence ID" value="VVE89874.1"/>
    <property type="molecule type" value="Genomic_DNA"/>
</dbReference>
<dbReference type="Gene3D" id="2.20.110.10">
    <property type="entry name" value="Histone H3 K4-specific methyltransferase SET7/9 N-terminal domain"/>
    <property type="match status" value="2"/>
</dbReference>
<feature type="signal peptide" evidence="1">
    <location>
        <begin position="1"/>
        <end position="21"/>
    </location>
</feature>
<keyword evidence="1" id="KW-0732">Signal</keyword>
<proteinExistence type="predicted"/>
<organism evidence="2 3">
    <name type="scientific">Pandoraea bronchicola</name>
    <dbReference type="NCBI Taxonomy" id="2508287"/>
    <lineage>
        <taxon>Bacteria</taxon>
        <taxon>Pseudomonadati</taxon>
        <taxon>Pseudomonadota</taxon>
        <taxon>Betaproteobacteria</taxon>
        <taxon>Burkholderiales</taxon>
        <taxon>Burkholderiaceae</taxon>
        <taxon>Pandoraea</taxon>
    </lineage>
</organism>
<dbReference type="RefSeq" id="WP_150561080.1">
    <property type="nucleotide sequence ID" value="NZ_CABPST010000012.1"/>
</dbReference>
<reference evidence="2 3" key="1">
    <citation type="submission" date="2019-08" db="EMBL/GenBank/DDBJ databases">
        <authorList>
            <person name="Peeters C."/>
        </authorList>
    </citation>
    <scope>NUCLEOTIDE SEQUENCE [LARGE SCALE GENOMIC DNA]</scope>
    <source>
        <strain evidence="2 3">LMG 20603</strain>
    </source>
</reference>
<evidence type="ECO:0000256" key="1">
    <source>
        <dbReference type="SAM" id="SignalP"/>
    </source>
</evidence>
<evidence type="ECO:0008006" key="4">
    <source>
        <dbReference type="Google" id="ProtNLM"/>
    </source>
</evidence>
<sequence length="391" mass="42313">MKQTNRTLLARISVLSLLALAACAGQELDFRNALIVNGKVYAEGANKPFSGKLTNVPNGAILDNLASFAKFSNAIRTTLPQLAVNPARAASLAYFYNGARETVGVYCDAEVSDGLLDGPATCSTANSGNMLITMKFSSGKLDGKLTSYAPGGNKQIISEVAFVDGQPDGTQEIFSPSTKKRIHVIHWDKGVLTGAEEGFDENTGSRILEATYVNGQLDGPLTRYAPSGDQVIMKATFAGGKQVGTQEGFDPQTGRLISRAEFVDGKVQGIARRWDNSGKLVFENEYRDGQVMPDSEPVNDCLARKLSVYERTSSTSWTPDQREMWHAECRHASISVANIPADQPSQPNGGKPNCVDSWTAAFRKENGDDAIVTVDQLGEWKIWCEQGKLPH</sequence>
<accession>A0A5E5BW78</accession>
<name>A0A5E5BW78_9BURK</name>
<gene>
    <name evidence="2" type="ORF">PBR20603_03847</name>
</gene>
<dbReference type="Proteomes" id="UP000382040">
    <property type="component" value="Unassembled WGS sequence"/>
</dbReference>
<feature type="chain" id="PRO_5022754227" description="MORN repeat-containing protein" evidence="1">
    <location>
        <begin position="22"/>
        <end position="391"/>
    </location>
</feature>
<evidence type="ECO:0000313" key="2">
    <source>
        <dbReference type="EMBL" id="VVE89874.1"/>
    </source>
</evidence>
<dbReference type="AlphaFoldDB" id="A0A5E5BW78"/>
<dbReference type="OrthoDB" id="5941127at2"/>
<dbReference type="PROSITE" id="PS51257">
    <property type="entry name" value="PROKAR_LIPOPROTEIN"/>
    <property type="match status" value="1"/>
</dbReference>
<evidence type="ECO:0000313" key="3">
    <source>
        <dbReference type="Proteomes" id="UP000382040"/>
    </source>
</evidence>